<feature type="compositionally biased region" description="Polar residues" evidence="1">
    <location>
        <begin position="117"/>
        <end position="130"/>
    </location>
</feature>
<evidence type="ECO:0000313" key="2">
    <source>
        <dbReference type="EMBL" id="KAJ3035892.1"/>
    </source>
</evidence>
<feature type="compositionally biased region" description="Pro residues" evidence="1">
    <location>
        <begin position="153"/>
        <end position="176"/>
    </location>
</feature>
<sequence length="247" mass="26654">MGLPDTLSRKKSRPTGSGTINTEFIAVERTMTGQEGRIQVPSHGSGEMELAHSTNLAVPVSSETTDKTMRSRSISSPEKRRDGLRFPQFSKQPPSSRPTPEASAAVLHPSIPEAISKSMSGNSLPTTVSQPIEIPPTILLPSDSTASQHPITPTSPPPHYTSPQSPQPPLRRPSPSPASAHPSLRSSKSTEASLHKGHSPKSVWTKMVNIGRKSFLLPQYNETGSALDIITKTGATEWMIRRGLHPR</sequence>
<name>A0AAD5S3D8_9FUNG</name>
<gene>
    <name evidence="2" type="ORF">HK097_003994</name>
</gene>
<feature type="region of interest" description="Disordered" evidence="1">
    <location>
        <begin position="1"/>
        <end position="23"/>
    </location>
</feature>
<dbReference type="Proteomes" id="UP001212841">
    <property type="component" value="Unassembled WGS sequence"/>
</dbReference>
<keyword evidence="3" id="KW-1185">Reference proteome</keyword>
<feature type="compositionally biased region" description="Low complexity" evidence="1">
    <location>
        <begin position="177"/>
        <end position="187"/>
    </location>
</feature>
<comment type="caution">
    <text evidence="2">The sequence shown here is derived from an EMBL/GenBank/DDBJ whole genome shotgun (WGS) entry which is preliminary data.</text>
</comment>
<organism evidence="2 3">
    <name type="scientific">Rhizophlyctis rosea</name>
    <dbReference type="NCBI Taxonomy" id="64517"/>
    <lineage>
        <taxon>Eukaryota</taxon>
        <taxon>Fungi</taxon>
        <taxon>Fungi incertae sedis</taxon>
        <taxon>Chytridiomycota</taxon>
        <taxon>Chytridiomycota incertae sedis</taxon>
        <taxon>Chytridiomycetes</taxon>
        <taxon>Rhizophlyctidales</taxon>
        <taxon>Rhizophlyctidaceae</taxon>
        <taxon>Rhizophlyctis</taxon>
    </lineage>
</organism>
<reference evidence="2" key="1">
    <citation type="submission" date="2020-05" db="EMBL/GenBank/DDBJ databases">
        <title>Phylogenomic resolution of chytrid fungi.</title>
        <authorList>
            <person name="Stajich J.E."/>
            <person name="Amses K."/>
            <person name="Simmons R."/>
            <person name="Seto K."/>
            <person name="Myers J."/>
            <person name="Bonds A."/>
            <person name="Quandt C.A."/>
            <person name="Barry K."/>
            <person name="Liu P."/>
            <person name="Grigoriev I."/>
            <person name="Longcore J.E."/>
            <person name="James T.Y."/>
        </authorList>
    </citation>
    <scope>NUCLEOTIDE SEQUENCE</scope>
    <source>
        <strain evidence="2">JEL0318</strain>
    </source>
</reference>
<feature type="region of interest" description="Disordered" evidence="1">
    <location>
        <begin position="116"/>
        <end position="200"/>
    </location>
</feature>
<protein>
    <submittedName>
        <fullName evidence="2">Uncharacterized protein</fullName>
    </submittedName>
</protein>
<dbReference type="AlphaFoldDB" id="A0AAD5S3D8"/>
<dbReference type="EMBL" id="JADGJD010001993">
    <property type="protein sequence ID" value="KAJ3035892.1"/>
    <property type="molecule type" value="Genomic_DNA"/>
</dbReference>
<proteinExistence type="predicted"/>
<evidence type="ECO:0000256" key="1">
    <source>
        <dbReference type="SAM" id="MobiDB-lite"/>
    </source>
</evidence>
<feature type="non-terminal residue" evidence="2">
    <location>
        <position position="247"/>
    </location>
</feature>
<accession>A0AAD5S3D8</accession>
<feature type="region of interest" description="Disordered" evidence="1">
    <location>
        <begin position="37"/>
        <end position="104"/>
    </location>
</feature>
<evidence type="ECO:0000313" key="3">
    <source>
        <dbReference type="Proteomes" id="UP001212841"/>
    </source>
</evidence>